<dbReference type="InterPro" id="IPR017517">
    <property type="entry name" value="Maleyloyr_isom"/>
</dbReference>
<reference evidence="2 3" key="1">
    <citation type="submission" date="2017-12" db="EMBL/GenBank/DDBJ databases">
        <title>Sequencing the genomes of 1000 Actinobacteria strains.</title>
        <authorList>
            <person name="Klenk H.-P."/>
        </authorList>
    </citation>
    <scope>NUCLEOTIDE SEQUENCE [LARGE SCALE GENOMIC DNA]</scope>
    <source>
        <strain evidence="2 3">DSM 44489</strain>
    </source>
</reference>
<evidence type="ECO:0000313" key="3">
    <source>
        <dbReference type="Proteomes" id="UP000233766"/>
    </source>
</evidence>
<dbReference type="GO" id="GO:0046872">
    <property type="term" value="F:metal ion binding"/>
    <property type="evidence" value="ECO:0007669"/>
    <property type="project" value="InterPro"/>
</dbReference>
<dbReference type="Proteomes" id="UP000233766">
    <property type="component" value="Unassembled WGS sequence"/>
</dbReference>
<evidence type="ECO:0000259" key="1">
    <source>
        <dbReference type="Pfam" id="PF11716"/>
    </source>
</evidence>
<dbReference type="InterPro" id="IPR034660">
    <property type="entry name" value="DinB/YfiT-like"/>
</dbReference>
<proteinExistence type="predicted"/>
<gene>
    <name evidence="2" type="ORF">ATK86_1205</name>
</gene>
<dbReference type="AlphaFoldDB" id="A0A2N3WZ41"/>
<dbReference type="Pfam" id="PF11716">
    <property type="entry name" value="MDMPI_N"/>
    <property type="match status" value="1"/>
</dbReference>
<sequence length="200" mass="21906">MSYRGMVLDERAELVELLRGLSEQEWETPSLCAGWRVRDVVGHLLQDTLSPLGYAAVVVKSRGSVSRTNSALTQSFSNLTTEQLVDKLATESGRLSKFSPRLMLSDLVVHQQDIRRPLGRPRTIPADRLIAVLNYPDPFAFPARYAKGLRFVATDVEWSSGDGPEVRGPGEAIALAVVGRTAALDDLTGGGLPELRRRHG</sequence>
<dbReference type="InterPro" id="IPR024344">
    <property type="entry name" value="MDMPI_metal-binding"/>
</dbReference>
<organism evidence="2 3">
    <name type="scientific">Nocardia fluminea</name>
    <dbReference type="NCBI Taxonomy" id="134984"/>
    <lineage>
        <taxon>Bacteria</taxon>
        <taxon>Bacillati</taxon>
        <taxon>Actinomycetota</taxon>
        <taxon>Actinomycetes</taxon>
        <taxon>Mycobacteriales</taxon>
        <taxon>Nocardiaceae</taxon>
        <taxon>Nocardia</taxon>
    </lineage>
</organism>
<dbReference type="EMBL" id="PJMW01000001">
    <property type="protein sequence ID" value="PKV99163.1"/>
    <property type="molecule type" value="Genomic_DNA"/>
</dbReference>
<keyword evidence="3" id="KW-1185">Reference proteome</keyword>
<protein>
    <submittedName>
        <fullName evidence="2">Uncharacterized protein (TIGR03083 family)</fullName>
    </submittedName>
</protein>
<dbReference type="SUPFAM" id="SSF109854">
    <property type="entry name" value="DinB/YfiT-like putative metalloenzymes"/>
    <property type="match status" value="1"/>
</dbReference>
<accession>A0A2N3WZ41</accession>
<dbReference type="RefSeq" id="WP_245914159.1">
    <property type="nucleotide sequence ID" value="NZ_PJMW01000001.1"/>
</dbReference>
<dbReference type="NCBIfam" id="TIGR03083">
    <property type="entry name" value="maleylpyruvate isomerase family mycothiol-dependent enzyme"/>
    <property type="match status" value="1"/>
</dbReference>
<evidence type="ECO:0000313" key="2">
    <source>
        <dbReference type="EMBL" id="PKV99163.1"/>
    </source>
</evidence>
<name>A0A2N3WZ41_9NOCA</name>
<dbReference type="Gene3D" id="1.20.120.450">
    <property type="entry name" value="dinb family like domain"/>
    <property type="match status" value="1"/>
</dbReference>
<feature type="domain" description="Mycothiol-dependent maleylpyruvate isomerase metal-binding" evidence="1">
    <location>
        <begin position="9"/>
        <end position="45"/>
    </location>
</feature>
<comment type="caution">
    <text evidence="2">The sequence shown here is derived from an EMBL/GenBank/DDBJ whole genome shotgun (WGS) entry which is preliminary data.</text>
</comment>